<dbReference type="KEGG" id="pco:PHACADRAFT_153621"/>
<evidence type="ECO:0000256" key="1">
    <source>
        <dbReference type="ARBA" id="ARBA00004123"/>
    </source>
</evidence>
<dbReference type="Proteomes" id="UP000008370">
    <property type="component" value="Unassembled WGS sequence"/>
</dbReference>
<protein>
    <submittedName>
        <fullName evidence="9">Uncharacterized protein</fullName>
    </submittedName>
</protein>
<feature type="compositionally biased region" description="Polar residues" evidence="8">
    <location>
        <begin position="497"/>
        <end position="516"/>
    </location>
</feature>
<comment type="function">
    <text evidence="6">Required for the formation of N(7)-methylguanine at position 46 (m7G46) in tRNA. In the complex, it is required to stabilize and induce conformational changes of the catalytic subunit.</text>
</comment>
<feature type="region of interest" description="Disordered" evidence="8">
    <location>
        <begin position="497"/>
        <end position="585"/>
    </location>
</feature>
<evidence type="ECO:0000256" key="3">
    <source>
        <dbReference type="ARBA" id="ARBA00022694"/>
    </source>
</evidence>
<dbReference type="SUPFAM" id="SSF50978">
    <property type="entry name" value="WD40 repeat-like"/>
    <property type="match status" value="1"/>
</dbReference>
<evidence type="ECO:0000256" key="2">
    <source>
        <dbReference type="ARBA" id="ARBA00022574"/>
    </source>
</evidence>
<dbReference type="UniPathway" id="UPA00989"/>
<feature type="compositionally biased region" description="Basic residues" evidence="8">
    <location>
        <begin position="272"/>
        <end position="285"/>
    </location>
</feature>
<feature type="compositionally biased region" description="Basic and acidic residues" evidence="8">
    <location>
        <begin position="517"/>
        <end position="542"/>
    </location>
</feature>
<keyword evidence="4 6" id="KW-0677">Repeat</keyword>
<dbReference type="InterPro" id="IPR001680">
    <property type="entry name" value="WD40_rpt"/>
</dbReference>
<dbReference type="GO" id="GO:0005634">
    <property type="term" value="C:nucleus"/>
    <property type="evidence" value="ECO:0007669"/>
    <property type="project" value="UniProtKB-SubCell"/>
</dbReference>
<feature type="repeat" description="WD" evidence="7">
    <location>
        <begin position="194"/>
        <end position="236"/>
    </location>
</feature>
<evidence type="ECO:0000256" key="6">
    <source>
        <dbReference type="HAMAP-Rule" id="MF_03056"/>
    </source>
</evidence>
<feature type="compositionally biased region" description="Acidic residues" evidence="8">
    <location>
        <begin position="259"/>
        <end position="268"/>
    </location>
</feature>
<dbReference type="InParanoid" id="K5VG49"/>
<comment type="subcellular location">
    <subcellularLocation>
        <location evidence="1 6">Nucleus</location>
    </subcellularLocation>
</comment>
<comment type="pathway">
    <text evidence="6">tRNA modification; N(7)-methylguanine-tRNA biosynthesis.</text>
</comment>
<dbReference type="PANTHER" id="PTHR16288:SF0">
    <property type="entry name" value="TRNA (GUANINE-N(7)-)-METHYLTRANSFERASE NON-CATALYTIC SUBUNIT WDR4"/>
    <property type="match status" value="1"/>
</dbReference>
<evidence type="ECO:0000256" key="4">
    <source>
        <dbReference type="ARBA" id="ARBA00022737"/>
    </source>
</evidence>
<dbReference type="GeneID" id="18908950"/>
<dbReference type="OrthoDB" id="339900at2759"/>
<dbReference type="InterPro" id="IPR028884">
    <property type="entry name" value="Trm82"/>
</dbReference>
<evidence type="ECO:0000256" key="7">
    <source>
        <dbReference type="PROSITE-ProRule" id="PRU00221"/>
    </source>
</evidence>
<dbReference type="RefSeq" id="XP_007401372.1">
    <property type="nucleotide sequence ID" value="XM_007401310.1"/>
</dbReference>
<name>K5VG49_PHACS</name>
<evidence type="ECO:0000256" key="5">
    <source>
        <dbReference type="ARBA" id="ARBA00023242"/>
    </source>
</evidence>
<comment type="similarity">
    <text evidence="6">Belongs to the WD repeat TRM82 family.</text>
</comment>
<keyword evidence="5 6" id="KW-0539">Nucleus</keyword>
<evidence type="ECO:0000256" key="8">
    <source>
        <dbReference type="SAM" id="MobiDB-lite"/>
    </source>
</evidence>
<dbReference type="Gene3D" id="2.130.10.10">
    <property type="entry name" value="YVTN repeat-like/Quinoprotein amine dehydrogenase"/>
    <property type="match status" value="1"/>
</dbReference>
<dbReference type="SMART" id="SM00320">
    <property type="entry name" value="WD40"/>
    <property type="match status" value="3"/>
</dbReference>
<dbReference type="EMBL" id="JH930479">
    <property type="protein sequence ID" value="EKM50183.1"/>
    <property type="molecule type" value="Genomic_DNA"/>
</dbReference>
<accession>K5VG49</accession>
<feature type="compositionally biased region" description="Basic and acidic residues" evidence="8">
    <location>
        <begin position="553"/>
        <end position="565"/>
    </location>
</feature>
<reference evidence="9 10" key="1">
    <citation type="journal article" date="2012" name="BMC Genomics">
        <title>Comparative genomics of the white-rot fungi, Phanerochaete carnosa and P. chrysosporium, to elucidate the genetic basis of the distinct wood types they colonize.</title>
        <authorList>
            <person name="Suzuki H."/>
            <person name="MacDonald J."/>
            <person name="Syed K."/>
            <person name="Salamov A."/>
            <person name="Hori C."/>
            <person name="Aerts A."/>
            <person name="Henrissat B."/>
            <person name="Wiebenga A."/>
            <person name="vanKuyk P.A."/>
            <person name="Barry K."/>
            <person name="Lindquist E."/>
            <person name="LaButti K."/>
            <person name="Lapidus A."/>
            <person name="Lucas S."/>
            <person name="Coutinho P."/>
            <person name="Gong Y."/>
            <person name="Samejima M."/>
            <person name="Mahadevan R."/>
            <person name="Abou-Zaid M."/>
            <person name="de Vries R.P."/>
            <person name="Igarashi K."/>
            <person name="Yadav J.S."/>
            <person name="Grigoriev I.V."/>
            <person name="Master E.R."/>
        </authorList>
    </citation>
    <scope>NUCLEOTIDE SEQUENCE [LARGE SCALE GENOMIC DNA]</scope>
    <source>
        <strain evidence="9 10">HHB-10118-sp</strain>
    </source>
</reference>
<sequence>MASYPHTWLFVGKLNTIVASGPHIQAIETQTGNVLHSTAALKEAKLEAVVKSGPIRCIAVDRDFRHVVASGEDKKLKVWRLDGLELLSERELPKKPTDVHFTRDGQTIIVSDKFGDIFSYPLYPDIKNLAAETDKRNAIISHENPSDGTLVLGHTSLLTSFILTEDEKFVISADRDEHIRVSWFPQGYVIERFCLGHNKFVSAVHIPKFSPSTLISGGGDPELKLWDWMSGECLGDIFVLETVEPFITVRPPKGRANQSDEDGDEEEPNLQKGKRKGKGKKGKGKGKAEAVVDEDTADAEKAESVEDSESMAVGEAGDGEAEEHAEGNDASGSAQEEQPLVLVIRQIASIDVAGQGHFVVFNAVGATALFYFIFSSEPKAQPAPAISSINLGRPVIDFSIDESGRIWALVDGERQGLPATDEHDKSLVRLLNFADGKLIEVEREAPVLLTSLNSQCKITASALDLKALDLYSALSSMPKHVDPEHDPMRRNDLESLESATNPFDSPSHAGTSSEPGTKTRELTQREAARLKRKQALEAKIMKDQAASGTVSAKPDDGREAKRARSEVTISQAAGEQADVTMKDVA</sequence>
<organism evidence="9 10">
    <name type="scientific">Phanerochaete carnosa (strain HHB-10118-sp)</name>
    <name type="common">White-rot fungus</name>
    <name type="synonym">Peniophora carnosa</name>
    <dbReference type="NCBI Taxonomy" id="650164"/>
    <lineage>
        <taxon>Eukaryota</taxon>
        <taxon>Fungi</taxon>
        <taxon>Dikarya</taxon>
        <taxon>Basidiomycota</taxon>
        <taxon>Agaricomycotina</taxon>
        <taxon>Agaricomycetes</taxon>
        <taxon>Polyporales</taxon>
        <taxon>Phanerochaetaceae</taxon>
        <taxon>Phanerochaete</taxon>
    </lineage>
</organism>
<gene>
    <name evidence="9" type="ORF">PHACADRAFT_153621</name>
</gene>
<feature type="region of interest" description="Disordered" evidence="8">
    <location>
        <begin position="250"/>
        <end position="334"/>
    </location>
</feature>
<dbReference type="AlphaFoldDB" id="K5VG49"/>
<dbReference type="PANTHER" id="PTHR16288">
    <property type="entry name" value="WD40 REPEAT PROTEIN 4"/>
    <property type="match status" value="1"/>
</dbReference>
<evidence type="ECO:0000313" key="9">
    <source>
        <dbReference type="EMBL" id="EKM50183.1"/>
    </source>
</evidence>
<dbReference type="PROSITE" id="PS50082">
    <property type="entry name" value="WD_REPEATS_2"/>
    <property type="match status" value="1"/>
</dbReference>
<dbReference type="InterPro" id="IPR015943">
    <property type="entry name" value="WD40/YVTN_repeat-like_dom_sf"/>
</dbReference>
<dbReference type="STRING" id="650164.K5VG49"/>
<keyword evidence="10" id="KW-1185">Reference proteome</keyword>
<keyword evidence="2 6" id="KW-0853">WD repeat</keyword>
<dbReference type="HOGENOM" id="CLU_023695_0_0_1"/>
<dbReference type="InterPro" id="IPR036322">
    <property type="entry name" value="WD40_repeat_dom_sf"/>
</dbReference>
<dbReference type="HAMAP" id="MF_03056">
    <property type="entry name" value="TRM82"/>
    <property type="match status" value="1"/>
</dbReference>
<dbReference type="Pfam" id="PF00400">
    <property type="entry name" value="WD40"/>
    <property type="match status" value="1"/>
</dbReference>
<dbReference type="GO" id="GO:0043527">
    <property type="term" value="C:tRNA methyltransferase complex"/>
    <property type="evidence" value="ECO:0007669"/>
    <property type="project" value="TreeGrafter"/>
</dbReference>
<dbReference type="GO" id="GO:0005829">
    <property type="term" value="C:cytosol"/>
    <property type="evidence" value="ECO:0007669"/>
    <property type="project" value="TreeGrafter"/>
</dbReference>
<evidence type="ECO:0000313" key="10">
    <source>
        <dbReference type="Proteomes" id="UP000008370"/>
    </source>
</evidence>
<dbReference type="GO" id="GO:0106004">
    <property type="term" value="P:tRNA (guanine-N7)-methylation"/>
    <property type="evidence" value="ECO:0007669"/>
    <property type="project" value="UniProtKB-UniRule"/>
</dbReference>
<proteinExistence type="inferred from homology"/>
<keyword evidence="3 6" id="KW-0819">tRNA processing</keyword>